<comment type="caution">
    <text evidence="1">The sequence shown here is derived from an EMBL/GenBank/DDBJ whole genome shotgun (WGS) entry which is preliminary data.</text>
</comment>
<accession>A0ACB8HW55</accession>
<dbReference type="EMBL" id="CM039178">
    <property type="protein sequence ID" value="KAH9679004.1"/>
    <property type="molecule type" value="Genomic_DNA"/>
</dbReference>
<name>A0ACB8HW55_CITSI</name>
<evidence type="ECO:0000313" key="2">
    <source>
        <dbReference type="Proteomes" id="UP000829398"/>
    </source>
</evidence>
<gene>
    <name evidence="1" type="ORF">KPL71_025932</name>
</gene>
<evidence type="ECO:0000313" key="1">
    <source>
        <dbReference type="EMBL" id="KAH9679004.1"/>
    </source>
</evidence>
<dbReference type="Proteomes" id="UP000829398">
    <property type="component" value="Chromosome 9"/>
</dbReference>
<organism evidence="1 2">
    <name type="scientific">Citrus sinensis</name>
    <name type="common">Sweet orange</name>
    <name type="synonym">Citrus aurantium var. sinensis</name>
    <dbReference type="NCBI Taxonomy" id="2711"/>
    <lineage>
        <taxon>Eukaryota</taxon>
        <taxon>Viridiplantae</taxon>
        <taxon>Streptophyta</taxon>
        <taxon>Embryophyta</taxon>
        <taxon>Tracheophyta</taxon>
        <taxon>Spermatophyta</taxon>
        <taxon>Magnoliopsida</taxon>
        <taxon>eudicotyledons</taxon>
        <taxon>Gunneridae</taxon>
        <taxon>Pentapetalae</taxon>
        <taxon>rosids</taxon>
        <taxon>malvids</taxon>
        <taxon>Sapindales</taxon>
        <taxon>Rutaceae</taxon>
        <taxon>Aurantioideae</taxon>
        <taxon>Citrus</taxon>
    </lineage>
</organism>
<sequence length="249" mass="28914">MATTTEDKRKKLKAYWDDVTSDAFVKICVNETLAGNRLNGHFNKIGWKNLIVKFHSMTGRDYEQKQLKNKWDILKKGWQLWTNLLRNETGLRWDPVKHQLLVEIPEVIKFRSKGLRNVDQLEILFKYVGAVGEGSWAPSIGFVPNDGEGGPFNEYVGEDNNMYFQEENVNIEPNNFGGLENIETDINTLVTSTHDNGRKRKCMPKIKIKSELYLNATKIVLKKENREMFVAIKNRNVQIEWLKFMKDSS</sequence>
<protein>
    <submittedName>
        <fullName evidence="1">L10-interacting MYB domain-containing protein</fullName>
    </submittedName>
</protein>
<keyword evidence="2" id="KW-1185">Reference proteome</keyword>
<proteinExistence type="predicted"/>
<reference evidence="2" key="1">
    <citation type="journal article" date="2023" name="Hortic. Res.">
        <title>A chromosome-level phased genome enabling allele-level studies in sweet orange: a case study on citrus Huanglongbing tolerance.</title>
        <authorList>
            <person name="Wu B."/>
            <person name="Yu Q."/>
            <person name="Deng Z."/>
            <person name="Duan Y."/>
            <person name="Luo F."/>
            <person name="Gmitter F. Jr."/>
        </authorList>
    </citation>
    <scope>NUCLEOTIDE SEQUENCE [LARGE SCALE GENOMIC DNA]</scope>
    <source>
        <strain evidence="2">cv. Valencia</strain>
    </source>
</reference>